<dbReference type="Proteomes" id="UP001456524">
    <property type="component" value="Unassembled WGS sequence"/>
</dbReference>
<evidence type="ECO:0000313" key="3">
    <source>
        <dbReference type="Proteomes" id="UP001456524"/>
    </source>
</evidence>
<comment type="caution">
    <text evidence="2">The sequence shown here is derived from an EMBL/GenBank/DDBJ whole genome shotgun (WGS) entry which is preliminary data.</text>
</comment>
<organism evidence="2 3">
    <name type="scientific">Phyllosticta citrichinensis</name>
    <dbReference type="NCBI Taxonomy" id="1130410"/>
    <lineage>
        <taxon>Eukaryota</taxon>
        <taxon>Fungi</taxon>
        <taxon>Dikarya</taxon>
        <taxon>Ascomycota</taxon>
        <taxon>Pezizomycotina</taxon>
        <taxon>Dothideomycetes</taxon>
        <taxon>Dothideomycetes incertae sedis</taxon>
        <taxon>Botryosphaeriales</taxon>
        <taxon>Phyllostictaceae</taxon>
        <taxon>Phyllosticta</taxon>
    </lineage>
</organism>
<sequence>MRHFLTAGLGLLAASTAAAQDSGAPPTLHYEVYNFTAHWSLGLVTETSFDVTEKDTNKAIAHCAGRAPSSITPRPEFQPFDVGKCESKDPESAVTTIVGGSPGENFLIYLNNTQIIPCGPEKRYEAKISFGAKFFHCDNLEQNGNSANCFQYPSSAIDLPLNKYFEGKPGELHRRDAQGERC</sequence>
<name>A0ABR1XQV1_9PEZI</name>
<protein>
    <submittedName>
        <fullName evidence="2">Uncharacterized protein</fullName>
    </submittedName>
</protein>
<keyword evidence="3" id="KW-1185">Reference proteome</keyword>
<evidence type="ECO:0000256" key="1">
    <source>
        <dbReference type="SAM" id="SignalP"/>
    </source>
</evidence>
<feature type="signal peptide" evidence="1">
    <location>
        <begin position="1"/>
        <end position="19"/>
    </location>
</feature>
<evidence type="ECO:0000313" key="2">
    <source>
        <dbReference type="EMBL" id="KAK8164081.1"/>
    </source>
</evidence>
<keyword evidence="1" id="KW-0732">Signal</keyword>
<dbReference type="EMBL" id="JBBWUH010000006">
    <property type="protein sequence ID" value="KAK8164081.1"/>
    <property type="molecule type" value="Genomic_DNA"/>
</dbReference>
<feature type="chain" id="PRO_5047325005" evidence="1">
    <location>
        <begin position="20"/>
        <end position="182"/>
    </location>
</feature>
<reference evidence="2 3" key="1">
    <citation type="journal article" date="2022" name="G3 (Bethesda)">
        <title>Enemy or ally: a genomic approach to elucidate the lifestyle of Phyllosticta citrichinaensis.</title>
        <authorList>
            <person name="Buijs V.A."/>
            <person name="Groenewald J.Z."/>
            <person name="Haridas S."/>
            <person name="LaButti K.M."/>
            <person name="Lipzen A."/>
            <person name="Martin F.M."/>
            <person name="Barry K."/>
            <person name="Grigoriev I.V."/>
            <person name="Crous P.W."/>
            <person name="Seidl M.F."/>
        </authorList>
    </citation>
    <scope>NUCLEOTIDE SEQUENCE [LARGE SCALE GENOMIC DNA]</scope>
    <source>
        <strain evidence="2 3">CBS 129764</strain>
    </source>
</reference>
<accession>A0ABR1XQV1</accession>
<gene>
    <name evidence="2" type="ORF">IWX90DRAFT_249234</name>
</gene>
<proteinExistence type="predicted"/>